<sequence length="382" mass="42405">MCVFVMTHTEHHPSADQRTVQILFVIPPSENFQSDYDTDQLLCYCKYGTKLENDGQLCVNDQGCSTIIKLGNKLNHEAQCKFNPANTRFDEDGFVMFSGSQSPTFSSPSYQSIDSLPFSPSSSSPSSHSHSHSSSSSFSSSSSSSNSSSGSRLNSPSKSPNKSPFSLSDDHSTSTTSTTSTSSSSSSSTSLSSPFREHVEDHPLANNNNQLWESSTQMFFCNRFCPNKELGCMFFANSEDNIQYHLEHECQAERMKLRISQLETIIEKRETEIVQLRKSSTFFSSSPMLLDHNRHNTSINNSLQHHYHNSSGGNFNVSGHLSSNKNNQISNSNQFSSILLFILKSIKKSISKGIQKLKRFFKNSSSSSSSSSYSSSPYEALF</sequence>
<dbReference type="AlphaFoldDB" id="F4Q0G9"/>
<dbReference type="EMBL" id="GL883018">
    <property type="protein sequence ID" value="EGG18320.1"/>
    <property type="molecule type" value="Genomic_DNA"/>
</dbReference>
<accession>F4Q0G9</accession>
<dbReference type="OMA" id="DQLLCYC"/>
<name>F4Q0G9_CACFS</name>
<feature type="coiled-coil region" evidence="1">
    <location>
        <begin position="252"/>
        <end position="279"/>
    </location>
</feature>
<evidence type="ECO:0000256" key="2">
    <source>
        <dbReference type="SAM" id="MobiDB-lite"/>
    </source>
</evidence>
<gene>
    <name evidence="3" type="ORF">DFA_03814</name>
</gene>
<dbReference type="Proteomes" id="UP000007797">
    <property type="component" value="Unassembled WGS sequence"/>
</dbReference>
<feature type="region of interest" description="Disordered" evidence="2">
    <location>
        <begin position="116"/>
        <end position="201"/>
    </location>
</feature>
<keyword evidence="1" id="KW-0175">Coiled coil</keyword>
<evidence type="ECO:0000256" key="1">
    <source>
        <dbReference type="SAM" id="Coils"/>
    </source>
</evidence>
<evidence type="ECO:0000313" key="3">
    <source>
        <dbReference type="EMBL" id="EGG18320.1"/>
    </source>
</evidence>
<protein>
    <submittedName>
        <fullName evidence="3">Uncharacterized protein</fullName>
    </submittedName>
</protein>
<proteinExistence type="predicted"/>
<dbReference type="RefSeq" id="XP_004366224.1">
    <property type="nucleotide sequence ID" value="XM_004366167.1"/>
</dbReference>
<organism evidence="3 4">
    <name type="scientific">Cavenderia fasciculata</name>
    <name type="common">Slime mold</name>
    <name type="synonym">Dictyostelium fasciculatum</name>
    <dbReference type="NCBI Taxonomy" id="261658"/>
    <lineage>
        <taxon>Eukaryota</taxon>
        <taxon>Amoebozoa</taxon>
        <taxon>Evosea</taxon>
        <taxon>Eumycetozoa</taxon>
        <taxon>Dictyostelia</taxon>
        <taxon>Acytosteliales</taxon>
        <taxon>Cavenderiaceae</taxon>
        <taxon>Cavenderia</taxon>
    </lineage>
</organism>
<feature type="compositionally biased region" description="Low complexity" evidence="2">
    <location>
        <begin position="364"/>
        <end position="376"/>
    </location>
</feature>
<keyword evidence="4" id="KW-1185">Reference proteome</keyword>
<dbReference type="OrthoDB" id="1630758at2759"/>
<dbReference type="GeneID" id="14870653"/>
<feature type="compositionally biased region" description="Low complexity" evidence="2">
    <location>
        <begin position="116"/>
        <end position="193"/>
    </location>
</feature>
<reference evidence="4" key="1">
    <citation type="journal article" date="2011" name="Genome Res.">
        <title>Phylogeny-wide analysis of social amoeba genomes highlights ancient origins for complex intercellular communication.</title>
        <authorList>
            <person name="Heidel A.J."/>
            <person name="Lawal H.M."/>
            <person name="Felder M."/>
            <person name="Schilde C."/>
            <person name="Helps N.R."/>
            <person name="Tunggal B."/>
            <person name="Rivero F."/>
            <person name="John U."/>
            <person name="Schleicher M."/>
            <person name="Eichinger L."/>
            <person name="Platzer M."/>
            <person name="Noegel A.A."/>
            <person name="Schaap P."/>
            <person name="Gloeckner G."/>
        </authorList>
    </citation>
    <scope>NUCLEOTIDE SEQUENCE [LARGE SCALE GENOMIC DNA]</scope>
    <source>
        <strain evidence="4">SH3</strain>
    </source>
</reference>
<feature type="region of interest" description="Disordered" evidence="2">
    <location>
        <begin position="363"/>
        <end position="382"/>
    </location>
</feature>
<dbReference type="KEGG" id="dfa:DFA_03814"/>
<evidence type="ECO:0000313" key="4">
    <source>
        <dbReference type="Proteomes" id="UP000007797"/>
    </source>
</evidence>